<keyword evidence="3" id="KW-1185">Reference proteome</keyword>
<dbReference type="Pfam" id="PF10028">
    <property type="entry name" value="DUF2270"/>
    <property type="match status" value="1"/>
</dbReference>
<dbReference type="Proteomes" id="UP000011657">
    <property type="component" value="Unassembled WGS sequence"/>
</dbReference>
<dbReference type="AlphaFoldDB" id="M0CPC2"/>
<comment type="caution">
    <text evidence="2">The sequence shown here is derived from an EMBL/GenBank/DDBJ whole genome shotgun (WGS) entry which is preliminary data.</text>
</comment>
<evidence type="ECO:0000256" key="1">
    <source>
        <dbReference type="SAM" id="Phobius"/>
    </source>
</evidence>
<sequence length="265" mass="30202">MSARVESELDPNERAAEFASLFVVARERSTTMDRESTKDVDPNDAEHREIGAGLLDEDMGPSSAMAHLYRGEIHRMKFWRERLDQTTYWAIVVMSAILTWSFSSRGNPHYVVLLGAAAVTAFLIIEARRYRGYDIWRGRVRTLQKNVFAYGLDPSAGLEDPSWREKLSQDYRRPTIKISTEEAVAHRLRRIYLLLYTIILGAWIIRVTAFAGRPWPESAAIGAVPGLLVSVIVVACYLLAVFVTVRPRTWRAEDELHEADIGRHR</sequence>
<proteinExistence type="predicted"/>
<feature type="transmembrane region" description="Helical" evidence="1">
    <location>
        <begin position="109"/>
        <end position="127"/>
    </location>
</feature>
<reference evidence="2 3" key="1">
    <citation type="journal article" date="2014" name="PLoS Genet.">
        <title>Phylogenetically driven sequencing of extremely halophilic archaea reveals strategies for static and dynamic osmo-response.</title>
        <authorList>
            <person name="Becker E.A."/>
            <person name="Seitzer P.M."/>
            <person name="Tritt A."/>
            <person name="Larsen D."/>
            <person name="Krusor M."/>
            <person name="Yao A.I."/>
            <person name="Wu D."/>
            <person name="Madern D."/>
            <person name="Eisen J.A."/>
            <person name="Darling A.E."/>
            <person name="Facciotti M.T."/>
        </authorList>
    </citation>
    <scope>NUCLEOTIDE SEQUENCE [LARGE SCALE GENOMIC DNA]</scope>
    <source>
        <strain evidence="2 3">JCM 13891</strain>
    </source>
</reference>
<gene>
    <name evidence="2" type="ORF">C477_00915</name>
</gene>
<organism evidence="2 3">
    <name type="scientific">Haloterrigena salina JCM 13891</name>
    <dbReference type="NCBI Taxonomy" id="1227488"/>
    <lineage>
        <taxon>Archaea</taxon>
        <taxon>Methanobacteriati</taxon>
        <taxon>Methanobacteriota</taxon>
        <taxon>Stenosarchaea group</taxon>
        <taxon>Halobacteria</taxon>
        <taxon>Halobacteriales</taxon>
        <taxon>Natrialbaceae</taxon>
        <taxon>Haloterrigena</taxon>
    </lineage>
</organism>
<keyword evidence="1" id="KW-0472">Membrane</keyword>
<dbReference type="EMBL" id="AOIS01000005">
    <property type="protein sequence ID" value="ELZ24478.1"/>
    <property type="molecule type" value="Genomic_DNA"/>
</dbReference>
<evidence type="ECO:0000313" key="2">
    <source>
        <dbReference type="EMBL" id="ELZ24478.1"/>
    </source>
</evidence>
<dbReference type="eggNOG" id="arCOG08962">
    <property type="taxonomic scope" value="Archaea"/>
</dbReference>
<dbReference type="InterPro" id="IPR014470">
    <property type="entry name" value="UCP01500"/>
</dbReference>
<evidence type="ECO:0008006" key="4">
    <source>
        <dbReference type="Google" id="ProtNLM"/>
    </source>
</evidence>
<dbReference type="STRING" id="1227488.C477_00915"/>
<dbReference type="PATRIC" id="fig|1227488.3.peg.186"/>
<feature type="transmembrane region" description="Helical" evidence="1">
    <location>
        <begin position="86"/>
        <end position="103"/>
    </location>
</feature>
<keyword evidence="1" id="KW-1133">Transmembrane helix</keyword>
<feature type="transmembrane region" description="Helical" evidence="1">
    <location>
        <begin position="223"/>
        <end position="245"/>
    </location>
</feature>
<protein>
    <recommendedName>
        <fullName evidence="4">DUF2270 domain-containing protein</fullName>
    </recommendedName>
</protein>
<evidence type="ECO:0000313" key="3">
    <source>
        <dbReference type="Proteomes" id="UP000011657"/>
    </source>
</evidence>
<keyword evidence="1" id="KW-0812">Transmembrane</keyword>
<name>M0CPC2_9EURY</name>
<accession>M0CPC2</accession>
<feature type="transmembrane region" description="Helical" evidence="1">
    <location>
        <begin position="191"/>
        <end position="211"/>
    </location>
</feature>